<reference evidence="12" key="1">
    <citation type="journal article" date="2010" name="Nature">
        <title>The Amphimedon queenslandica genome and the evolution of animal complexity.</title>
        <authorList>
            <person name="Srivastava M."/>
            <person name="Simakov O."/>
            <person name="Chapman J."/>
            <person name="Fahey B."/>
            <person name="Gauthier M.E."/>
            <person name="Mitros T."/>
            <person name="Richards G.S."/>
            <person name="Conaco C."/>
            <person name="Dacre M."/>
            <person name="Hellsten U."/>
            <person name="Larroux C."/>
            <person name="Putnam N.H."/>
            <person name="Stanke M."/>
            <person name="Adamska M."/>
            <person name="Darling A."/>
            <person name="Degnan S.M."/>
            <person name="Oakley T.H."/>
            <person name="Plachetzki D.C."/>
            <person name="Zhai Y."/>
            <person name="Adamski M."/>
            <person name="Calcino A."/>
            <person name="Cummins S.F."/>
            <person name="Goodstein D.M."/>
            <person name="Harris C."/>
            <person name="Jackson D.J."/>
            <person name="Leys S.P."/>
            <person name="Shu S."/>
            <person name="Woodcroft B.J."/>
            <person name="Vervoort M."/>
            <person name="Kosik K.S."/>
            <person name="Manning G."/>
            <person name="Degnan B.M."/>
            <person name="Rokhsar D.S."/>
        </authorList>
    </citation>
    <scope>NUCLEOTIDE SEQUENCE [LARGE SCALE GENOMIC DNA]</scope>
</reference>
<accession>A0AAN0JFN3</accession>
<evidence type="ECO:0000256" key="4">
    <source>
        <dbReference type="ARBA" id="ARBA00022676"/>
    </source>
</evidence>
<gene>
    <name evidence="11" type="primary">100637175</name>
</gene>
<name>A0AAN0JFN3_AMPQE</name>
<dbReference type="GO" id="GO:0042281">
    <property type="term" value="F:dolichyl pyrophosphate Man9GlcNAc2 alpha-1,3-glucosyltransferase activity"/>
    <property type="evidence" value="ECO:0007669"/>
    <property type="project" value="TreeGrafter"/>
</dbReference>
<dbReference type="PANTHER" id="PTHR12413">
    <property type="entry name" value="DOLICHYL GLYCOSYLTRANSFERASE"/>
    <property type="match status" value="1"/>
</dbReference>
<feature type="transmembrane region" description="Helical" evidence="10">
    <location>
        <begin position="422"/>
        <end position="440"/>
    </location>
</feature>
<reference evidence="11" key="2">
    <citation type="submission" date="2024-06" db="UniProtKB">
        <authorList>
            <consortium name="EnsemblMetazoa"/>
        </authorList>
    </citation>
    <scope>IDENTIFICATION</scope>
</reference>
<keyword evidence="9 10" id="KW-0472">Membrane</keyword>
<keyword evidence="6 10" id="KW-0812">Transmembrane</keyword>
<comment type="similarity">
    <text evidence="3 10">Belongs to the ALG6/ALG8 glucosyltransferase family.</text>
</comment>
<feature type="transmembrane region" description="Helical" evidence="10">
    <location>
        <begin position="187"/>
        <end position="212"/>
    </location>
</feature>
<keyword evidence="5 10" id="KW-0808">Transferase</keyword>
<dbReference type="EC" id="2.4.1.-" evidence="10"/>
<keyword evidence="7 10" id="KW-0256">Endoplasmic reticulum</keyword>
<protein>
    <recommendedName>
        <fullName evidence="10">Alpha-1,3-glucosyltransferase</fullName>
        <ecNumber evidence="10">2.4.1.-</ecNumber>
    </recommendedName>
</protein>
<feature type="transmembrane region" description="Helical" evidence="10">
    <location>
        <begin position="452"/>
        <end position="471"/>
    </location>
</feature>
<evidence type="ECO:0000313" key="12">
    <source>
        <dbReference type="Proteomes" id="UP000007879"/>
    </source>
</evidence>
<evidence type="ECO:0000256" key="8">
    <source>
        <dbReference type="ARBA" id="ARBA00022989"/>
    </source>
</evidence>
<feature type="transmembrane region" description="Helical" evidence="10">
    <location>
        <begin position="379"/>
        <end position="402"/>
    </location>
</feature>
<evidence type="ECO:0000256" key="10">
    <source>
        <dbReference type="RuleBase" id="RU363110"/>
    </source>
</evidence>
<dbReference type="Proteomes" id="UP000007879">
    <property type="component" value="Unassembled WGS sequence"/>
</dbReference>
<dbReference type="InterPro" id="IPR004856">
    <property type="entry name" value="Glyco_trans_ALG6/ALG8"/>
</dbReference>
<evidence type="ECO:0000256" key="6">
    <source>
        <dbReference type="ARBA" id="ARBA00022692"/>
    </source>
</evidence>
<dbReference type="EnsemblMetazoa" id="XM_020000052.1">
    <property type="protein sequence ID" value="XP_019855611.1"/>
    <property type="gene ID" value="LOC100637175"/>
</dbReference>
<keyword evidence="4 10" id="KW-0328">Glycosyltransferase</keyword>
<feature type="transmembrane region" description="Helical" evidence="10">
    <location>
        <begin position="327"/>
        <end position="350"/>
    </location>
</feature>
<dbReference type="PANTHER" id="PTHR12413:SF1">
    <property type="entry name" value="DOLICHYL PYROPHOSPHATE MAN9GLCNAC2 ALPHA-1,3-GLUCOSYLTRANSFERASE"/>
    <property type="match status" value="1"/>
</dbReference>
<evidence type="ECO:0000256" key="7">
    <source>
        <dbReference type="ARBA" id="ARBA00022824"/>
    </source>
</evidence>
<proteinExistence type="inferred from homology"/>
<evidence type="ECO:0000256" key="5">
    <source>
        <dbReference type="ARBA" id="ARBA00022679"/>
    </source>
</evidence>
<evidence type="ECO:0000313" key="11">
    <source>
        <dbReference type="EnsemblMetazoa" id="XP_019855611.1"/>
    </source>
</evidence>
<feature type="transmembrane region" description="Helical" evidence="10">
    <location>
        <begin position="130"/>
        <end position="152"/>
    </location>
</feature>
<dbReference type="GO" id="GO:0005789">
    <property type="term" value="C:endoplasmic reticulum membrane"/>
    <property type="evidence" value="ECO:0007669"/>
    <property type="project" value="UniProtKB-SubCell"/>
</dbReference>
<evidence type="ECO:0000256" key="2">
    <source>
        <dbReference type="ARBA" id="ARBA00004922"/>
    </source>
</evidence>
<evidence type="ECO:0000256" key="9">
    <source>
        <dbReference type="ARBA" id="ARBA00023136"/>
    </source>
</evidence>
<dbReference type="AlphaFoldDB" id="A0AAN0JFN3"/>
<evidence type="ECO:0000256" key="1">
    <source>
        <dbReference type="ARBA" id="ARBA00004477"/>
    </source>
</evidence>
<comment type="pathway">
    <text evidence="2 10">Protein modification; protein glycosylation.</text>
</comment>
<feature type="transmembrane region" description="Helical" evidence="10">
    <location>
        <begin position="256"/>
        <end position="281"/>
    </location>
</feature>
<keyword evidence="8 10" id="KW-1133">Transmembrane helix</keyword>
<dbReference type="Pfam" id="PF03155">
    <property type="entry name" value="Alg6_Alg8"/>
    <property type="match status" value="1"/>
</dbReference>
<keyword evidence="12" id="KW-1185">Reference proteome</keyword>
<feature type="transmembrane region" description="Helical" evidence="10">
    <location>
        <begin position="483"/>
        <end position="502"/>
    </location>
</feature>
<feature type="transmembrane region" description="Helical" evidence="10">
    <location>
        <begin position="20"/>
        <end position="42"/>
    </location>
</feature>
<evidence type="ECO:0000256" key="3">
    <source>
        <dbReference type="ARBA" id="ARBA00008715"/>
    </source>
</evidence>
<sequence>MARGTEYSFLPKLSSKREVFGLGACLCLIAILLRLGVALHPYSGAGTPPMFGDFEAQRHWMEITYHLSPSEWYFNTSNNNLSYWGLDYPPLTAYHSWICGAIAHSINPDWVSLHHSHGLEDYYHKLFMRYTVLVADILIYFPAIFVFVFGVYRSLSLEDKLSTAFIILVTPSLLVIDHGHFQYNSISLGLAVWAVLASCTRHNLLSCIFFSLSLNYKQMELYHSLPFFFFLLGKALQQREARLAMRSCQVNIKFNFFRYLTIIKYGLCVIATFLICWLPFLSSISSIQQVLHRLFPFSRGLYEDKVANFWCSLSVLIKLKLLLSRGVLLQLCFWTTILSIVPSAINLLFYPTPYRFLHSLVNSALSFFLFSFQVHEKSILLAVIPVSLLAVVHPFVSTWFILVATFSMYPLLVKDGLVLPTWSLSLFFFLSSYLFLPRLSYKMHNQDRRINLLFYVSMGLFFALCISSHFVTPPARLPDLFPVLISGFSCLHFLGFLVWFNYMQFMPQQIGHTYQKYFRLVHNKPHEN</sequence>
<organism evidence="11 12">
    <name type="scientific">Amphimedon queenslandica</name>
    <name type="common">Sponge</name>
    <dbReference type="NCBI Taxonomy" id="400682"/>
    <lineage>
        <taxon>Eukaryota</taxon>
        <taxon>Metazoa</taxon>
        <taxon>Porifera</taxon>
        <taxon>Demospongiae</taxon>
        <taxon>Heteroscleromorpha</taxon>
        <taxon>Haplosclerida</taxon>
        <taxon>Niphatidae</taxon>
        <taxon>Amphimedon</taxon>
    </lineage>
</organism>
<comment type="subcellular location">
    <subcellularLocation>
        <location evidence="1 10">Endoplasmic reticulum membrane</location>
        <topology evidence="1 10">Multi-pass membrane protein</topology>
    </subcellularLocation>
</comment>
<feature type="transmembrane region" description="Helical" evidence="10">
    <location>
        <begin position="164"/>
        <end position="181"/>
    </location>
</feature>